<evidence type="ECO:0000313" key="2">
    <source>
        <dbReference type="EMBL" id="MFC3581343.1"/>
    </source>
</evidence>
<evidence type="ECO:0000259" key="1">
    <source>
        <dbReference type="Pfam" id="PF13480"/>
    </source>
</evidence>
<dbReference type="Pfam" id="PF13480">
    <property type="entry name" value="Acetyltransf_6"/>
    <property type="match status" value="1"/>
</dbReference>
<feature type="domain" description="BioF2-like acetyltransferase" evidence="1">
    <location>
        <begin position="210"/>
        <end position="325"/>
    </location>
</feature>
<gene>
    <name evidence="2" type="ORF">ACFONA_14315</name>
</gene>
<comment type="caution">
    <text evidence="2">The sequence shown here is derived from an EMBL/GenBank/DDBJ whole genome shotgun (WGS) entry which is preliminary data.</text>
</comment>
<keyword evidence="3" id="KW-1185">Reference proteome</keyword>
<sequence>MTKPMLLAEFQRLAPLTRATTLDGLSSAIDLVAQSGPASHAFLRYQWFVAAIAAYGGNARTIVVEADGVPVIALPMARFGPNPARLAAVPGCYWPFRSFPASVAAGEDAYAVLIDQLAGEINALRVGPVYDGDPSVAPLLAAARAKGWVTLDRFVADSYLLDMAGAQTAGTWPRNSTLRKNRFHEKHLGEHGALAWDFVTGAGWGPGAFDDLAAIEQHSWISARTDGADAKFTVAGHGAFWRAVANDPVLADMMWAAVLRIDGAPAAFSFDINAGALKYAIANSYDPAFGKHSPGKLLYYRNLVRALADGMTTVDWGAGDSGYKSVIGAERGPAIRDWLLVRPGLPAMLARPLRRIWERSGQTPTRAAAAPAPDAR</sequence>
<accession>A0ABV7SWI3</accession>
<dbReference type="EMBL" id="JBHRXP010000007">
    <property type="protein sequence ID" value="MFC3581343.1"/>
    <property type="molecule type" value="Genomic_DNA"/>
</dbReference>
<dbReference type="Proteomes" id="UP001595713">
    <property type="component" value="Unassembled WGS sequence"/>
</dbReference>
<dbReference type="RefSeq" id="WP_261292797.1">
    <property type="nucleotide sequence ID" value="NZ_JANQBK010000001.1"/>
</dbReference>
<name>A0ABV7SWI3_9SPHN</name>
<protein>
    <submittedName>
        <fullName evidence="2">GNAT family N-acetyltransferase</fullName>
    </submittedName>
</protein>
<proteinExistence type="predicted"/>
<organism evidence="2 3">
    <name type="scientific">Sphingomonas hylomeconis</name>
    <dbReference type="NCBI Taxonomy" id="1395958"/>
    <lineage>
        <taxon>Bacteria</taxon>
        <taxon>Pseudomonadati</taxon>
        <taxon>Pseudomonadota</taxon>
        <taxon>Alphaproteobacteria</taxon>
        <taxon>Sphingomonadales</taxon>
        <taxon>Sphingomonadaceae</taxon>
        <taxon>Sphingomonas</taxon>
    </lineage>
</organism>
<dbReference type="SUPFAM" id="SSF55729">
    <property type="entry name" value="Acyl-CoA N-acyltransferases (Nat)"/>
    <property type="match status" value="1"/>
</dbReference>
<evidence type="ECO:0000313" key="3">
    <source>
        <dbReference type="Proteomes" id="UP001595713"/>
    </source>
</evidence>
<reference evidence="3" key="1">
    <citation type="journal article" date="2019" name="Int. J. Syst. Evol. Microbiol.">
        <title>The Global Catalogue of Microorganisms (GCM) 10K type strain sequencing project: providing services to taxonomists for standard genome sequencing and annotation.</title>
        <authorList>
            <consortium name="The Broad Institute Genomics Platform"/>
            <consortium name="The Broad Institute Genome Sequencing Center for Infectious Disease"/>
            <person name="Wu L."/>
            <person name="Ma J."/>
        </authorList>
    </citation>
    <scope>NUCLEOTIDE SEQUENCE [LARGE SCALE GENOMIC DNA]</scope>
    <source>
        <strain evidence="3">KCTC 42739</strain>
    </source>
</reference>
<dbReference type="InterPro" id="IPR016181">
    <property type="entry name" value="Acyl_CoA_acyltransferase"/>
</dbReference>
<dbReference type="InterPro" id="IPR038740">
    <property type="entry name" value="BioF2-like_GNAT_dom"/>
</dbReference>